<feature type="compositionally biased region" description="Low complexity" evidence="3">
    <location>
        <begin position="282"/>
        <end position="294"/>
    </location>
</feature>
<keyword evidence="2 6" id="KW-0378">Hydrolase</keyword>
<dbReference type="PANTHER" id="PTHR43343">
    <property type="entry name" value="PEPTIDASE S12"/>
    <property type="match status" value="1"/>
</dbReference>
<feature type="compositionally biased region" description="Low complexity" evidence="3">
    <location>
        <begin position="165"/>
        <end position="188"/>
    </location>
</feature>
<dbReference type="Pfam" id="PF13365">
    <property type="entry name" value="Trypsin_2"/>
    <property type="match status" value="1"/>
</dbReference>
<dbReference type="InterPro" id="IPR051201">
    <property type="entry name" value="Chloro_Bact_Ser_Proteases"/>
</dbReference>
<reference evidence="6 7" key="1">
    <citation type="submission" date="2020-08" db="EMBL/GenBank/DDBJ databases">
        <title>Sequencing the genomes of 1000 actinobacteria strains.</title>
        <authorList>
            <person name="Klenk H.-P."/>
        </authorList>
    </citation>
    <scope>NUCLEOTIDE SEQUENCE [LARGE SCALE GENOMIC DNA]</scope>
    <source>
        <strain evidence="6 7">DSM 45486</strain>
    </source>
</reference>
<name>A0A7W9HS57_9PSEU</name>
<feature type="region of interest" description="Disordered" evidence="3">
    <location>
        <begin position="264"/>
        <end position="303"/>
    </location>
</feature>
<feature type="domain" description="PDZ" evidence="5">
    <location>
        <begin position="560"/>
        <end position="643"/>
    </location>
</feature>
<dbReference type="EMBL" id="JACHMO010000001">
    <property type="protein sequence ID" value="MBB5807495.1"/>
    <property type="molecule type" value="Genomic_DNA"/>
</dbReference>
<feature type="compositionally biased region" description="Polar residues" evidence="3">
    <location>
        <begin position="9"/>
        <end position="21"/>
    </location>
</feature>
<comment type="caution">
    <text evidence="6">The sequence shown here is derived from an EMBL/GenBank/DDBJ whole genome shotgun (WGS) entry which is preliminary data.</text>
</comment>
<evidence type="ECO:0000256" key="3">
    <source>
        <dbReference type="SAM" id="MobiDB-lite"/>
    </source>
</evidence>
<keyword evidence="4" id="KW-1133">Transmembrane helix</keyword>
<feature type="transmembrane region" description="Helical" evidence="4">
    <location>
        <begin position="308"/>
        <end position="332"/>
    </location>
</feature>
<protein>
    <submittedName>
        <fullName evidence="6">Putative serine protease PepD</fullName>
        <ecNumber evidence="6">3.4.21.-</ecNumber>
    </submittedName>
</protein>
<feature type="region of interest" description="Disordered" evidence="3">
    <location>
        <begin position="1"/>
        <end position="219"/>
    </location>
</feature>
<dbReference type="InterPro" id="IPR009003">
    <property type="entry name" value="Peptidase_S1_PA"/>
</dbReference>
<evidence type="ECO:0000313" key="7">
    <source>
        <dbReference type="Proteomes" id="UP000552097"/>
    </source>
</evidence>
<organism evidence="6 7">
    <name type="scientific">Saccharothrix ecbatanensis</name>
    <dbReference type="NCBI Taxonomy" id="1105145"/>
    <lineage>
        <taxon>Bacteria</taxon>
        <taxon>Bacillati</taxon>
        <taxon>Actinomycetota</taxon>
        <taxon>Actinomycetes</taxon>
        <taxon>Pseudonocardiales</taxon>
        <taxon>Pseudonocardiaceae</taxon>
        <taxon>Saccharothrix</taxon>
    </lineage>
</organism>
<dbReference type="InterPro" id="IPR001940">
    <property type="entry name" value="Peptidase_S1C"/>
</dbReference>
<dbReference type="EC" id="3.4.21.-" evidence="6"/>
<keyword evidence="1 6" id="KW-0645">Protease</keyword>
<evidence type="ECO:0000256" key="4">
    <source>
        <dbReference type="SAM" id="Phobius"/>
    </source>
</evidence>
<dbReference type="SMART" id="SM00228">
    <property type="entry name" value="PDZ"/>
    <property type="match status" value="1"/>
</dbReference>
<evidence type="ECO:0000313" key="6">
    <source>
        <dbReference type="EMBL" id="MBB5807495.1"/>
    </source>
</evidence>
<keyword evidence="4" id="KW-0472">Membrane</keyword>
<keyword evidence="7" id="KW-1185">Reference proteome</keyword>
<dbReference type="Proteomes" id="UP000552097">
    <property type="component" value="Unassembled WGS sequence"/>
</dbReference>
<feature type="compositionally biased region" description="Low complexity" evidence="3">
    <location>
        <begin position="89"/>
        <end position="102"/>
    </location>
</feature>
<evidence type="ECO:0000256" key="1">
    <source>
        <dbReference type="ARBA" id="ARBA00022670"/>
    </source>
</evidence>
<dbReference type="RefSeq" id="WP_312869675.1">
    <property type="nucleotide sequence ID" value="NZ_JACHMO010000001.1"/>
</dbReference>
<evidence type="ECO:0000259" key="5">
    <source>
        <dbReference type="PROSITE" id="PS50106"/>
    </source>
</evidence>
<proteinExistence type="predicted"/>
<dbReference type="SUPFAM" id="SSF50156">
    <property type="entry name" value="PDZ domain-like"/>
    <property type="match status" value="1"/>
</dbReference>
<feature type="compositionally biased region" description="Gly residues" evidence="3">
    <location>
        <begin position="271"/>
        <end position="281"/>
    </location>
</feature>
<keyword evidence="4" id="KW-0812">Transmembrane</keyword>
<dbReference type="GO" id="GO:0004252">
    <property type="term" value="F:serine-type endopeptidase activity"/>
    <property type="evidence" value="ECO:0007669"/>
    <property type="project" value="InterPro"/>
</dbReference>
<gene>
    <name evidence="6" type="ORF">F4560_007263</name>
</gene>
<dbReference type="GO" id="GO:0006508">
    <property type="term" value="P:proteolysis"/>
    <property type="evidence" value="ECO:0007669"/>
    <property type="project" value="UniProtKB-KW"/>
</dbReference>
<dbReference type="Gene3D" id="2.40.10.120">
    <property type="match status" value="1"/>
</dbReference>
<feature type="compositionally biased region" description="Polar residues" evidence="3">
    <location>
        <begin position="115"/>
        <end position="129"/>
    </location>
</feature>
<feature type="compositionally biased region" description="Gly residues" evidence="3">
    <location>
        <begin position="206"/>
        <end position="219"/>
    </location>
</feature>
<dbReference type="PANTHER" id="PTHR43343:SF3">
    <property type="entry name" value="PROTEASE DO-LIKE 8, CHLOROPLASTIC"/>
    <property type="match status" value="1"/>
</dbReference>
<accession>A0A7W9HS57</accession>
<feature type="compositionally biased region" description="Polar residues" evidence="3">
    <location>
        <begin position="151"/>
        <end position="164"/>
    </location>
</feature>
<dbReference type="SUPFAM" id="SSF50494">
    <property type="entry name" value="Trypsin-like serine proteases"/>
    <property type="match status" value="1"/>
</dbReference>
<evidence type="ECO:0000256" key="2">
    <source>
        <dbReference type="ARBA" id="ARBA00022801"/>
    </source>
</evidence>
<dbReference type="AlphaFoldDB" id="A0A7W9HS57"/>
<dbReference type="Pfam" id="PF13180">
    <property type="entry name" value="PDZ_2"/>
    <property type="match status" value="1"/>
</dbReference>
<dbReference type="PRINTS" id="PR00834">
    <property type="entry name" value="PROTEASES2C"/>
</dbReference>
<dbReference type="InterPro" id="IPR036034">
    <property type="entry name" value="PDZ_sf"/>
</dbReference>
<dbReference type="Gene3D" id="2.30.42.10">
    <property type="match status" value="1"/>
</dbReference>
<dbReference type="PROSITE" id="PS50106">
    <property type="entry name" value="PDZ"/>
    <property type="match status" value="1"/>
</dbReference>
<dbReference type="InterPro" id="IPR001478">
    <property type="entry name" value="PDZ"/>
</dbReference>
<sequence length="657" mass="63889">MTENEQPKQPHQSPPAEQQSPWARGGAGSGHEDAGFQQQGAGQPDTGGVGAVQGGPDVPESTGARGAWQGGPARSEDVADGSAAGVDRSAAGSAGAPQGSTGRPADLQAGVESQAGESQAGLGSQTGSVADQAASGVVGAPPDRTLYPDSVTATPASAGHSSNFGSPAAPAMGAGVPGPGSSAASGAGHSENFGSPGAPQSSAGQPGTGQQGAVQGGVGSTGAGVAGGVQGAAGQAGTGGFGAVQGGAGLPGSGSEAWHAAYQRPEHGQQGQQGQGQGQQGYPGASGPYYAQPGQVPEQPRQRGRSKVVAGVAALVLAVGGVAGGVGGYVGYQAAESAGPVTNALNQAPPARHTSDAPEGSIEQVALKVLPTVVQVQVTGGAGSGFTLSSDGLVLTNNHVVESAADGGPIKVQLQDGRSFDAKIVGRDPSSDLAVLKMEDVSGLPTAELGNSGDLKIGQQVVAVGSPFDLNGTVTSGIVSSLNRPVRAGGQKGTPDTVLNAIQTDAAINPGNSGGPLVNMQGQVVGINSAIYSPNSGEATQGGSVGIGFAIPVDQARRTAKELSETGKATQTVLGVQVGDAPEGGAVVRDVSAGGAAEAAGIKNGDVITKFGDRQVETSDTLVAAVRSRAPGEKVQVTIGKDRTVEVTLGSQTVEPR</sequence>